<accession>A0A9W4KRW6</accession>
<evidence type="ECO:0000256" key="1">
    <source>
        <dbReference type="SAM" id="Phobius"/>
    </source>
</evidence>
<proteinExistence type="predicted"/>
<feature type="transmembrane region" description="Helical" evidence="1">
    <location>
        <begin position="21"/>
        <end position="41"/>
    </location>
</feature>
<keyword evidence="1" id="KW-0472">Membrane</keyword>
<dbReference type="EMBL" id="CAKKMG010000017">
    <property type="protein sequence ID" value="CAH0196494.1"/>
    <property type="molecule type" value="Genomic_DNA"/>
</dbReference>
<gene>
    <name evidence="2" type="ORF">SRABI133_01813</name>
</gene>
<organism evidence="2 3">
    <name type="scientific">Peribacillus simplex</name>
    <dbReference type="NCBI Taxonomy" id="1478"/>
    <lineage>
        <taxon>Bacteria</taxon>
        <taxon>Bacillati</taxon>
        <taxon>Bacillota</taxon>
        <taxon>Bacilli</taxon>
        <taxon>Bacillales</taxon>
        <taxon>Bacillaceae</taxon>
        <taxon>Peribacillus</taxon>
    </lineage>
</organism>
<sequence>MNTMFIYSKLRYRVLRLQCERIYRFYDAIIVFITWNTAISFGKELLHFFFEGVYANYEETSCHRYFVSTLGK</sequence>
<dbReference type="Proteomes" id="UP000789326">
    <property type="component" value="Unassembled WGS sequence"/>
</dbReference>
<name>A0A9W4KRW6_9BACI</name>
<reference evidence="2" key="1">
    <citation type="submission" date="2021-11" db="EMBL/GenBank/DDBJ databases">
        <authorList>
            <person name="Bulgarelli D."/>
        </authorList>
    </citation>
    <scope>NUCLEOTIDE SEQUENCE</scope>
    <source>
        <strain evidence="2">Bi133</strain>
    </source>
</reference>
<keyword evidence="1" id="KW-0812">Transmembrane</keyword>
<protein>
    <submittedName>
        <fullName evidence="2">Uncharacterized protein</fullName>
    </submittedName>
</protein>
<evidence type="ECO:0000313" key="2">
    <source>
        <dbReference type="EMBL" id="CAH0196494.1"/>
    </source>
</evidence>
<keyword evidence="1" id="KW-1133">Transmembrane helix</keyword>
<evidence type="ECO:0000313" key="3">
    <source>
        <dbReference type="Proteomes" id="UP000789326"/>
    </source>
</evidence>
<comment type="caution">
    <text evidence="2">The sequence shown here is derived from an EMBL/GenBank/DDBJ whole genome shotgun (WGS) entry which is preliminary data.</text>
</comment>
<dbReference type="AlphaFoldDB" id="A0A9W4KRW6"/>